<feature type="domain" description="DUF6969" evidence="1">
    <location>
        <begin position="26"/>
        <end position="229"/>
    </location>
</feature>
<organism evidence="2 3">
    <name type="scientific">Flavimaribacter sediminis</name>
    <dbReference type="NCBI Taxonomy" id="2865987"/>
    <lineage>
        <taxon>Bacteria</taxon>
        <taxon>Pseudomonadati</taxon>
        <taxon>Pseudomonadota</taxon>
        <taxon>Alphaproteobacteria</taxon>
        <taxon>Hyphomicrobiales</taxon>
        <taxon>Rhizobiaceae</taxon>
        <taxon>Flavimaribacter</taxon>
    </lineage>
</organism>
<dbReference type="Proteomes" id="UP001196509">
    <property type="component" value="Unassembled WGS sequence"/>
</dbReference>
<reference evidence="2" key="1">
    <citation type="submission" date="2021-08" db="EMBL/GenBank/DDBJ databases">
        <title>Hoeflea bacterium WL0058 sp. nov., isolated from the sediment.</title>
        <authorList>
            <person name="Wang L."/>
            <person name="Zhang D."/>
        </authorList>
    </citation>
    <scope>NUCLEOTIDE SEQUENCE</scope>
    <source>
        <strain evidence="2">WL0058</strain>
    </source>
</reference>
<dbReference type="Pfam" id="PF22308">
    <property type="entry name" value="DUF6969"/>
    <property type="match status" value="1"/>
</dbReference>
<dbReference type="AlphaFoldDB" id="A0AAE2ZGI4"/>
<comment type="caution">
    <text evidence="2">The sequence shown here is derived from an EMBL/GenBank/DDBJ whole genome shotgun (WGS) entry which is preliminary data.</text>
</comment>
<gene>
    <name evidence="2" type="ORF">K1W69_00905</name>
</gene>
<evidence type="ECO:0000313" key="2">
    <source>
        <dbReference type="EMBL" id="MBW8635729.1"/>
    </source>
</evidence>
<protein>
    <recommendedName>
        <fullName evidence="1">DUF6969 domain-containing protein</fullName>
    </recommendedName>
</protein>
<name>A0AAE2ZGI4_9HYPH</name>
<dbReference type="EMBL" id="JAICBX010000001">
    <property type="protein sequence ID" value="MBW8635729.1"/>
    <property type="molecule type" value="Genomic_DNA"/>
</dbReference>
<sequence length="247" mass="28225">MNITIRDKASIDFASLPKDRLLAMQKAADDMIGVLQEAAQQDKHILIDVLGSTSPDPFTMWRHYPPGDVRDKKKGAVWFYHAHSEDKEARPWTEHGHFHLFVYTEHVADGVEPIALPPEPDFENGGLCHLVAISFDHSGTPIRVFTTNRWVAAEWQYPAEEVIRLLDYFDLDNEEYALTTRWLKAALQLFRPQIEWSLIERDKAIEVMRRQDPEGFSEDTSVEALSSFEFDLGSQIDGIENALAADE</sequence>
<keyword evidence="3" id="KW-1185">Reference proteome</keyword>
<dbReference type="RefSeq" id="WP_220226450.1">
    <property type="nucleotide sequence ID" value="NZ_JAICBX010000001.1"/>
</dbReference>
<evidence type="ECO:0000313" key="3">
    <source>
        <dbReference type="Proteomes" id="UP001196509"/>
    </source>
</evidence>
<evidence type="ECO:0000259" key="1">
    <source>
        <dbReference type="Pfam" id="PF22308"/>
    </source>
</evidence>
<proteinExistence type="predicted"/>
<dbReference type="InterPro" id="IPR054242">
    <property type="entry name" value="DUF6969"/>
</dbReference>
<accession>A0AAE2ZGI4</accession>